<name>A0A2T6ZSL1_TUBBO</name>
<accession>A0A2T6ZSL1</accession>
<evidence type="ECO:0000256" key="3">
    <source>
        <dbReference type="ARBA" id="ARBA00022692"/>
    </source>
</evidence>
<feature type="domain" description="DUF202" evidence="8">
    <location>
        <begin position="127"/>
        <end position="203"/>
    </location>
</feature>
<evidence type="ECO:0000259" key="8">
    <source>
        <dbReference type="Pfam" id="PF02656"/>
    </source>
</evidence>
<evidence type="ECO:0000256" key="4">
    <source>
        <dbReference type="ARBA" id="ARBA00022989"/>
    </source>
</evidence>
<comment type="subcellular location">
    <subcellularLocation>
        <location evidence="1">Cell membrane</location>
        <topology evidence="1">Multi-pass membrane protein</topology>
    </subcellularLocation>
</comment>
<keyword evidence="3 7" id="KW-0812">Transmembrane</keyword>
<evidence type="ECO:0000256" key="6">
    <source>
        <dbReference type="SAM" id="MobiDB-lite"/>
    </source>
</evidence>
<gene>
    <name evidence="9" type="ORF">B9Z19DRAFT_1101340</name>
</gene>
<dbReference type="OrthoDB" id="199599at2759"/>
<evidence type="ECO:0000256" key="2">
    <source>
        <dbReference type="ARBA" id="ARBA00022475"/>
    </source>
</evidence>
<keyword evidence="2" id="KW-1003">Cell membrane</keyword>
<feature type="transmembrane region" description="Helical" evidence="7">
    <location>
        <begin position="218"/>
        <end position="240"/>
    </location>
</feature>
<protein>
    <recommendedName>
        <fullName evidence="8">DUF202 domain-containing protein</fullName>
    </recommendedName>
</protein>
<proteinExistence type="predicted"/>
<dbReference type="InterPro" id="IPR052053">
    <property type="entry name" value="IM_YidH-like"/>
</dbReference>
<feature type="transmembrane region" description="Helical" evidence="7">
    <location>
        <begin position="136"/>
        <end position="157"/>
    </location>
</feature>
<keyword evidence="4 7" id="KW-1133">Transmembrane helix</keyword>
<comment type="caution">
    <text evidence="9">The sequence shown here is derived from an EMBL/GenBank/DDBJ whole genome shotgun (WGS) entry which is preliminary data.</text>
</comment>
<feature type="compositionally biased region" description="Basic and acidic residues" evidence="6">
    <location>
        <begin position="1"/>
        <end position="13"/>
    </location>
</feature>
<evidence type="ECO:0000313" key="9">
    <source>
        <dbReference type="EMBL" id="PUU78482.1"/>
    </source>
</evidence>
<sequence>MVDIIHPEPEHKRTSPRLLPRTHPSEAPPLSENLGSPHQKQTGSIPDMPRRRPLGRDSGSPGQAEESSADERTAIAVSSRTRSYDATASSTPKAPASEPPTQGVSTDKTPWMGFGAIELENKGSVARDHLALERTFLAWLRTSLGFASIGIAITQLFRLNAGVQPDNPKGYETMRHMGKPLGATFIGIAIMVLLVGVNRYYESQGWLLKGKFPASRGSIFLLTLVACLLMITTLIIVVIVQPSNFSK</sequence>
<organism evidence="9 10">
    <name type="scientific">Tuber borchii</name>
    <name type="common">White truffle</name>
    <dbReference type="NCBI Taxonomy" id="42251"/>
    <lineage>
        <taxon>Eukaryota</taxon>
        <taxon>Fungi</taxon>
        <taxon>Dikarya</taxon>
        <taxon>Ascomycota</taxon>
        <taxon>Pezizomycotina</taxon>
        <taxon>Pezizomycetes</taxon>
        <taxon>Pezizales</taxon>
        <taxon>Tuberaceae</taxon>
        <taxon>Tuber</taxon>
    </lineage>
</organism>
<keyword evidence="10" id="KW-1185">Reference proteome</keyword>
<dbReference type="Proteomes" id="UP000244722">
    <property type="component" value="Unassembled WGS sequence"/>
</dbReference>
<evidence type="ECO:0000256" key="7">
    <source>
        <dbReference type="SAM" id="Phobius"/>
    </source>
</evidence>
<feature type="compositionally biased region" description="Low complexity" evidence="6">
    <location>
        <begin position="86"/>
        <end position="101"/>
    </location>
</feature>
<dbReference type="GO" id="GO:0005886">
    <property type="term" value="C:plasma membrane"/>
    <property type="evidence" value="ECO:0007669"/>
    <property type="project" value="UniProtKB-SubCell"/>
</dbReference>
<dbReference type="EMBL" id="NESQ01000118">
    <property type="protein sequence ID" value="PUU78482.1"/>
    <property type="molecule type" value="Genomic_DNA"/>
</dbReference>
<reference evidence="9 10" key="1">
    <citation type="submission" date="2017-04" db="EMBL/GenBank/DDBJ databases">
        <title>Draft genome sequence of Tuber borchii Vittad., a whitish edible truffle.</title>
        <authorList>
            <consortium name="DOE Joint Genome Institute"/>
            <person name="Murat C."/>
            <person name="Kuo A."/>
            <person name="Barry K.W."/>
            <person name="Clum A."/>
            <person name="Dockter R.B."/>
            <person name="Fauchery L."/>
            <person name="Iotti M."/>
            <person name="Kohler A."/>
            <person name="Labutti K."/>
            <person name="Lindquist E.A."/>
            <person name="Lipzen A."/>
            <person name="Ohm R.A."/>
            <person name="Wang M."/>
            <person name="Grigoriev I.V."/>
            <person name="Zambonelli A."/>
            <person name="Martin F.M."/>
        </authorList>
    </citation>
    <scope>NUCLEOTIDE SEQUENCE [LARGE SCALE GENOMIC DNA]</scope>
    <source>
        <strain evidence="9 10">Tbo3840</strain>
    </source>
</reference>
<dbReference type="PANTHER" id="PTHR34187:SF2">
    <property type="entry name" value="DUF202 DOMAIN-CONTAINING PROTEIN"/>
    <property type="match status" value="1"/>
</dbReference>
<dbReference type="InterPro" id="IPR003807">
    <property type="entry name" value="DUF202"/>
</dbReference>
<dbReference type="PANTHER" id="PTHR34187">
    <property type="entry name" value="FGR18P"/>
    <property type="match status" value="1"/>
</dbReference>
<feature type="transmembrane region" description="Helical" evidence="7">
    <location>
        <begin position="177"/>
        <end position="197"/>
    </location>
</feature>
<keyword evidence="5 7" id="KW-0472">Membrane</keyword>
<feature type="compositionally biased region" description="Polar residues" evidence="6">
    <location>
        <begin position="33"/>
        <end position="44"/>
    </location>
</feature>
<dbReference type="Pfam" id="PF02656">
    <property type="entry name" value="DUF202"/>
    <property type="match status" value="1"/>
</dbReference>
<feature type="region of interest" description="Disordered" evidence="6">
    <location>
        <begin position="1"/>
        <end position="109"/>
    </location>
</feature>
<evidence type="ECO:0000313" key="10">
    <source>
        <dbReference type="Proteomes" id="UP000244722"/>
    </source>
</evidence>
<dbReference type="AlphaFoldDB" id="A0A2T6ZSL1"/>
<evidence type="ECO:0000256" key="1">
    <source>
        <dbReference type="ARBA" id="ARBA00004651"/>
    </source>
</evidence>
<evidence type="ECO:0000256" key="5">
    <source>
        <dbReference type="ARBA" id="ARBA00023136"/>
    </source>
</evidence>